<feature type="compositionally biased region" description="Pro residues" evidence="1">
    <location>
        <begin position="871"/>
        <end position="880"/>
    </location>
</feature>
<feature type="region of interest" description="Disordered" evidence="1">
    <location>
        <begin position="1309"/>
        <end position="1339"/>
    </location>
</feature>
<feature type="compositionally biased region" description="Low complexity" evidence="1">
    <location>
        <begin position="245"/>
        <end position="255"/>
    </location>
</feature>
<feature type="compositionally biased region" description="Low complexity" evidence="1">
    <location>
        <begin position="195"/>
        <end position="207"/>
    </location>
</feature>
<dbReference type="PANTHER" id="PTHR34365:SF7">
    <property type="entry name" value="GLYCINE-RICH DOMAIN-CONTAINING PROTEIN 1"/>
    <property type="match status" value="1"/>
</dbReference>
<accession>D8TYY4</accession>
<dbReference type="RefSeq" id="XP_002951487.1">
    <property type="nucleotide sequence ID" value="XM_002951441.1"/>
</dbReference>
<feature type="compositionally biased region" description="Basic and acidic residues" evidence="1">
    <location>
        <begin position="1655"/>
        <end position="1668"/>
    </location>
</feature>
<dbReference type="KEGG" id="vcn:VOLCADRAFT_105117"/>
<feature type="region of interest" description="Disordered" evidence="1">
    <location>
        <begin position="660"/>
        <end position="686"/>
    </location>
</feature>
<gene>
    <name evidence="2" type="ORF">VOLCADRAFT_105117</name>
</gene>
<dbReference type="EMBL" id="GL378345">
    <property type="protein sequence ID" value="EFJ47298.1"/>
    <property type="molecule type" value="Genomic_DNA"/>
</dbReference>
<evidence type="ECO:0000313" key="3">
    <source>
        <dbReference type="Proteomes" id="UP000001058"/>
    </source>
</evidence>
<feature type="compositionally biased region" description="Pro residues" evidence="1">
    <location>
        <begin position="215"/>
        <end position="225"/>
    </location>
</feature>
<feature type="compositionally biased region" description="Gly residues" evidence="1">
    <location>
        <begin position="1317"/>
        <end position="1329"/>
    </location>
</feature>
<feature type="compositionally biased region" description="Low complexity" evidence="1">
    <location>
        <begin position="1057"/>
        <end position="1068"/>
    </location>
</feature>
<feature type="compositionally biased region" description="Low complexity" evidence="1">
    <location>
        <begin position="755"/>
        <end position="771"/>
    </location>
</feature>
<feature type="region of interest" description="Disordered" evidence="1">
    <location>
        <begin position="700"/>
        <end position="730"/>
    </location>
</feature>
<feature type="compositionally biased region" description="Gly residues" evidence="1">
    <location>
        <begin position="227"/>
        <end position="244"/>
    </location>
</feature>
<feature type="region of interest" description="Disordered" evidence="1">
    <location>
        <begin position="997"/>
        <end position="1090"/>
    </location>
</feature>
<dbReference type="STRING" id="3068.D8TYY4"/>
<dbReference type="PANTHER" id="PTHR34365">
    <property type="entry name" value="ENOLASE (DUF1399)"/>
    <property type="match status" value="1"/>
</dbReference>
<dbReference type="GeneID" id="9615667"/>
<dbReference type="InterPro" id="IPR009836">
    <property type="entry name" value="GRDP-like"/>
</dbReference>
<dbReference type="Proteomes" id="UP000001058">
    <property type="component" value="Unassembled WGS sequence"/>
</dbReference>
<feature type="compositionally biased region" description="Low complexity" evidence="1">
    <location>
        <begin position="1036"/>
        <end position="1047"/>
    </location>
</feature>
<feature type="compositionally biased region" description="Pro residues" evidence="1">
    <location>
        <begin position="1002"/>
        <end position="1011"/>
    </location>
</feature>
<sequence length="1719" mass="174077">MESGSELAGVEALATRVKQLLWVVLDSVPAELVPWSLALVRLLHAVDTFPRGGLYDGHYAIQAALRYEFLWLPLAARVQHRTRGGGSGRSGSIDEHVLVPPLDVAMAWLLHRCTAPGSYPSDCEALVGKVLDPGPNQAFRFAGSHAYSQCDLPEERQAWASRQLWDATYTTRGGGRVGAAAAGGSGGSDVGGPAGARSLTSVSLLSSPPGSEAPSPRPELGPPLRPRGGGGGARRAMRSGGGSGSSSSNIGSEAGSPGGKLAAPAATAAAAGGVGATVAYSVVESSRDGSSSNILGGGGGGGNCLQVQFWPPAARGSRGDLTGLFPLAVASGGYKDVASSSGGGGGGGGRGQVAGVLSGRMGELRPLLHSLLRPAYLDPDVLAQAVQRYCRFLMLQGMHPSVPMIPTTVCRTGDPGVSEISGLAAGSDLNLSGGVRQQSDIALIWVAHMAVPAAYRRTCHRLLGRLVLPAPGALKLDDSGPEFAETRRLYEHHFGEVYDPPLTRAVPLSTPHPLLSTPLAPFLPAFELVPTGTTPSSDLVLAATYFDADAALPSPTVQQLQQHQQKLGNGSVEYGNGGDDVGGLHRCGAHALYLLYLLRRGGNRSTRSLVGLVLGQAHRRRAAVKYVANKAAGFRNFLHLPHSDCHVYWRKLRLRSVDPESVEPSGASATALNAVDGGGGGQPDAAVDPMVMAAELYGDADSDAEAEGGPGRDGHRRRRGGSGGGDQERQHEVVRQALAEAAAAAAAAAAAEAGLPPPAAASANDGRAGSRGSRRSDDSSGGTGGGFLTPLSSSRRGSWMDASSGSAPAQRSVGSSGGSFGGGVDADPPPAPPSRLPPPPPPRLRNNFDDGADGSGALQQRPRRIALIVPLVPPPPPPPLSSSTHSTLTFAAGSSGASRRSSDHDGAAAAAAAGPSSDHLISYRQPRLPYGSARASAGQGVAQGAGGAAPAAAQLLPPQEEAVAAAAAAAAPVAAGTVDLAAGLKAAAVTANEPFQAWATPRQPPPPPPPDLHQTLQSSPSAPSPNPPLQQHEQEQGQQQPPSWQTQHGTEPTTPRSDGTAAASGDSAMPSPARRPSIERRKYEDGTDGWAYNNPYYIDRLLELGPLSPLSPLGQAPPPASAAFLVAKAAAATAGAAAGHATSTTEVPGANGGEEGAPGPALVADEAAGGVSRTPPGRGFGGEVWALRVARQDQQNAAGAETNTAETVAAAYSSPSGGGAVGEGDGLRDIHVLEDNAGGGGGGDVLQNDGGGGATGGVWAIHVTRCVHGGSEVGTGRRIGSRDSGDSGDDLYCSPSAAFAASIATPFASARPVTDDGGAGGGDGRGGGEAVSRDAAAAPMVDPTTKAPAASAAIAVAAATLVGAGGNGMSSAGAGGSASTGGIGNSAAGKGMAGPGTPTPRSGSAGSGGGAAVTPKRASGAYSPGDVSYMPGLGGVASLVTRGEESPVFSKSLRERYAGGGAAGGHAGAAVAGSYSSGGGVSAAAAGLAGDGGSSAGFSSPLCRADRRAAAGRGGSPWAGPEAAAAGGPARAAAGGFDAGFSVMTERSDEAVVMMVVSLIAECEEVRYMNDRVRYRKQLFRLLQSWRIEIKTKQLKEAATERQRKAQELHDEAAQIQERLKERQIQQLREEVRRAELEHKRAQIQLQRAQRRQAELQRREDERAERSPTHPTPVASPAGAFPLFRGFLVAAEPQLLHDLTRLWVCDKAVLGLMVTFTWP</sequence>
<feature type="compositionally biased region" description="Pro residues" evidence="1">
    <location>
        <begin position="827"/>
        <end position="843"/>
    </location>
</feature>
<proteinExistence type="predicted"/>
<feature type="region of interest" description="Disordered" evidence="1">
    <location>
        <begin position="180"/>
        <end position="261"/>
    </location>
</feature>
<feature type="compositionally biased region" description="Gly residues" evidence="1">
    <location>
        <begin position="180"/>
        <end position="194"/>
    </location>
</feature>
<feature type="region of interest" description="Disordered" evidence="1">
    <location>
        <begin position="1140"/>
        <end position="1162"/>
    </location>
</feature>
<feature type="compositionally biased region" description="Gly residues" evidence="1">
    <location>
        <begin position="815"/>
        <end position="824"/>
    </location>
</feature>
<dbReference type="InParanoid" id="D8TYY4"/>
<name>D8TYY4_VOLCA</name>
<protein>
    <submittedName>
        <fullName evidence="2">Uncharacterized protein</fullName>
    </submittedName>
</protein>
<organism evidence="3">
    <name type="scientific">Volvox carteri f. nagariensis</name>
    <dbReference type="NCBI Taxonomy" id="3068"/>
    <lineage>
        <taxon>Eukaryota</taxon>
        <taxon>Viridiplantae</taxon>
        <taxon>Chlorophyta</taxon>
        <taxon>core chlorophytes</taxon>
        <taxon>Chlorophyceae</taxon>
        <taxon>CS clade</taxon>
        <taxon>Chlamydomonadales</taxon>
        <taxon>Volvocaceae</taxon>
        <taxon>Volvox</taxon>
    </lineage>
</organism>
<feature type="region of interest" description="Disordered" evidence="1">
    <location>
        <begin position="755"/>
        <end position="857"/>
    </location>
</feature>
<dbReference type="OrthoDB" id="2684236at2759"/>
<feature type="compositionally biased region" description="Basic and acidic residues" evidence="1">
    <location>
        <begin position="1076"/>
        <end position="1085"/>
    </location>
</feature>
<reference evidence="2 3" key="1">
    <citation type="journal article" date="2010" name="Science">
        <title>Genomic analysis of organismal complexity in the multicellular green alga Volvox carteri.</title>
        <authorList>
            <person name="Prochnik S.E."/>
            <person name="Umen J."/>
            <person name="Nedelcu A.M."/>
            <person name="Hallmann A."/>
            <person name="Miller S.M."/>
            <person name="Nishii I."/>
            <person name="Ferris P."/>
            <person name="Kuo A."/>
            <person name="Mitros T."/>
            <person name="Fritz-Laylin L.K."/>
            <person name="Hellsten U."/>
            <person name="Chapman J."/>
            <person name="Simakov O."/>
            <person name="Rensing S.A."/>
            <person name="Terry A."/>
            <person name="Pangilinan J."/>
            <person name="Kapitonov V."/>
            <person name="Jurka J."/>
            <person name="Salamov A."/>
            <person name="Shapiro H."/>
            <person name="Schmutz J."/>
            <person name="Grimwood J."/>
            <person name="Lindquist E."/>
            <person name="Lucas S."/>
            <person name="Grigoriev I.V."/>
            <person name="Schmitt R."/>
            <person name="Kirk D."/>
            <person name="Rokhsar D.S."/>
        </authorList>
    </citation>
    <scope>NUCLEOTIDE SEQUENCE [LARGE SCALE GENOMIC DNA]</scope>
    <source>
        <strain evidence="3">f. Nagariensis / Eve</strain>
    </source>
</reference>
<feature type="compositionally biased region" description="Low complexity" evidence="1">
    <location>
        <begin position="1386"/>
        <end position="1404"/>
    </location>
</feature>
<keyword evidence="3" id="KW-1185">Reference proteome</keyword>
<feature type="region of interest" description="Disordered" evidence="1">
    <location>
        <begin position="869"/>
        <end position="916"/>
    </location>
</feature>
<feature type="region of interest" description="Disordered" evidence="1">
    <location>
        <begin position="1386"/>
        <end position="1425"/>
    </location>
</feature>
<feature type="compositionally biased region" description="Low complexity" evidence="1">
    <location>
        <begin position="907"/>
        <end position="916"/>
    </location>
</feature>
<evidence type="ECO:0000313" key="2">
    <source>
        <dbReference type="EMBL" id="EFJ47298.1"/>
    </source>
</evidence>
<evidence type="ECO:0000256" key="1">
    <source>
        <dbReference type="SAM" id="MobiDB-lite"/>
    </source>
</evidence>
<feature type="compositionally biased region" description="Polar residues" evidence="1">
    <location>
        <begin position="790"/>
        <end position="809"/>
    </location>
</feature>
<feature type="region of interest" description="Disordered" evidence="1">
    <location>
        <begin position="1655"/>
        <end position="1677"/>
    </location>
</feature>
<feature type="compositionally biased region" description="Low complexity" evidence="1">
    <location>
        <begin position="1140"/>
        <end position="1149"/>
    </location>
</feature>